<reference evidence="8 9" key="1">
    <citation type="journal article" date="2020" name="Mol. Biol. Evol.">
        <title>Distinct Expression and Methylation Patterns for Genes with Different Fates following a Single Whole-Genome Duplication in Flowering Plants.</title>
        <authorList>
            <person name="Shi T."/>
            <person name="Rahmani R.S."/>
            <person name="Gugger P.F."/>
            <person name="Wang M."/>
            <person name="Li H."/>
            <person name="Zhang Y."/>
            <person name="Li Z."/>
            <person name="Wang Q."/>
            <person name="Van de Peer Y."/>
            <person name="Marchal K."/>
            <person name="Chen J."/>
        </authorList>
    </citation>
    <scope>NUCLEOTIDE SEQUENCE [LARGE SCALE GENOMIC DNA]</scope>
    <source>
        <tissue evidence="8">Leaf</tissue>
    </source>
</reference>
<dbReference type="InterPro" id="IPR052751">
    <property type="entry name" value="Plant_MAPKKK"/>
</dbReference>
<sequence length="230" mass="25473">MEKKQLRWTRGNYIGKGSFGIVSLTTDESDGRIFAVKTVDPNSFVPSHLESLENEIRVLKSLSSPYVVEYLGDDPTQETATTWYRNLHMEYLPGGERIVQSYTWCIVSALWYVYARGIVHCDVKGRNVLVSSTPLSILGPPSESSAEEKIRGGDDIASWNATLDGARGNIGRERQGPEADVWSLGCTVIEMITGKPAWQDCGGATTTMCRIGFSNELPDFPAQLSDRFLQ</sequence>
<dbReference type="InterPro" id="IPR011009">
    <property type="entry name" value="Kinase-like_dom_sf"/>
</dbReference>
<keyword evidence="9" id="KW-1185">Reference proteome</keyword>
<organism evidence="8 9">
    <name type="scientific">Nelumbo nucifera</name>
    <name type="common">Sacred lotus</name>
    <dbReference type="NCBI Taxonomy" id="4432"/>
    <lineage>
        <taxon>Eukaryota</taxon>
        <taxon>Viridiplantae</taxon>
        <taxon>Streptophyta</taxon>
        <taxon>Embryophyta</taxon>
        <taxon>Tracheophyta</taxon>
        <taxon>Spermatophyta</taxon>
        <taxon>Magnoliopsida</taxon>
        <taxon>Proteales</taxon>
        <taxon>Nelumbonaceae</taxon>
        <taxon>Nelumbo</taxon>
    </lineage>
</organism>
<keyword evidence="6" id="KW-0723">Serine/threonine-protein kinase</keyword>
<evidence type="ECO:0000313" key="9">
    <source>
        <dbReference type="Proteomes" id="UP000607653"/>
    </source>
</evidence>
<evidence type="ECO:0000259" key="7">
    <source>
        <dbReference type="PROSITE" id="PS50011"/>
    </source>
</evidence>
<gene>
    <name evidence="8" type="ORF">HUJ06_017556</name>
</gene>
<dbReference type="PANTHER" id="PTHR48011">
    <property type="entry name" value="CCR4-NOT TRANSCRIPTIONAL COMPLEX SUBUNIT CAF120-RELATED"/>
    <property type="match status" value="1"/>
</dbReference>
<keyword evidence="2 5" id="KW-0547">Nucleotide-binding</keyword>
<keyword evidence="1" id="KW-0808">Transferase</keyword>
<dbReference type="InterPro" id="IPR008271">
    <property type="entry name" value="Ser/Thr_kinase_AS"/>
</dbReference>
<dbReference type="PANTHER" id="PTHR48011:SF7">
    <property type="entry name" value="F10K1.14 PROTEIN"/>
    <property type="match status" value="1"/>
</dbReference>
<dbReference type="SUPFAM" id="SSF56112">
    <property type="entry name" value="Protein kinase-like (PK-like)"/>
    <property type="match status" value="1"/>
</dbReference>
<dbReference type="PROSITE" id="PS00107">
    <property type="entry name" value="PROTEIN_KINASE_ATP"/>
    <property type="match status" value="1"/>
</dbReference>
<dbReference type="SMART" id="SM00220">
    <property type="entry name" value="S_TKc"/>
    <property type="match status" value="1"/>
</dbReference>
<dbReference type="AlphaFoldDB" id="A0A822ZWI8"/>
<dbReference type="PROSITE" id="PS50011">
    <property type="entry name" value="PROTEIN_KINASE_DOM"/>
    <property type="match status" value="1"/>
</dbReference>
<feature type="domain" description="Protein kinase" evidence="7">
    <location>
        <begin position="8"/>
        <end position="230"/>
    </location>
</feature>
<evidence type="ECO:0000256" key="2">
    <source>
        <dbReference type="ARBA" id="ARBA00022741"/>
    </source>
</evidence>
<keyword evidence="4 5" id="KW-0067">ATP-binding</keyword>
<evidence type="ECO:0000256" key="6">
    <source>
        <dbReference type="RuleBase" id="RU000304"/>
    </source>
</evidence>
<evidence type="ECO:0000256" key="4">
    <source>
        <dbReference type="ARBA" id="ARBA00022840"/>
    </source>
</evidence>
<dbReference type="PROSITE" id="PS00108">
    <property type="entry name" value="PROTEIN_KINASE_ST"/>
    <property type="match status" value="1"/>
</dbReference>
<comment type="caution">
    <text evidence="8">The sequence shown here is derived from an EMBL/GenBank/DDBJ whole genome shotgun (WGS) entry which is preliminary data.</text>
</comment>
<proteinExistence type="inferred from homology"/>
<dbReference type="Gene3D" id="3.30.200.20">
    <property type="entry name" value="Phosphorylase Kinase, domain 1"/>
    <property type="match status" value="1"/>
</dbReference>
<keyword evidence="3" id="KW-0418">Kinase</keyword>
<evidence type="ECO:0000256" key="1">
    <source>
        <dbReference type="ARBA" id="ARBA00022679"/>
    </source>
</evidence>
<name>A0A822ZWI8_NELNU</name>
<evidence type="ECO:0000256" key="3">
    <source>
        <dbReference type="ARBA" id="ARBA00022777"/>
    </source>
</evidence>
<dbReference type="Gene3D" id="1.10.510.10">
    <property type="entry name" value="Transferase(Phosphotransferase) domain 1"/>
    <property type="match status" value="2"/>
</dbReference>
<dbReference type="GO" id="GO:0004674">
    <property type="term" value="F:protein serine/threonine kinase activity"/>
    <property type="evidence" value="ECO:0007669"/>
    <property type="project" value="UniProtKB-KW"/>
</dbReference>
<dbReference type="GO" id="GO:0005524">
    <property type="term" value="F:ATP binding"/>
    <property type="evidence" value="ECO:0007669"/>
    <property type="project" value="UniProtKB-UniRule"/>
</dbReference>
<feature type="binding site" evidence="5">
    <location>
        <position position="37"/>
    </location>
    <ligand>
        <name>ATP</name>
        <dbReference type="ChEBI" id="CHEBI:30616"/>
    </ligand>
</feature>
<evidence type="ECO:0000256" key="5">
    <source>
        <dbReference type="PROSITE-ProRule" id="PRU10141"/>
    </source>
</evidence>
<comment type="similarity">
    <text evidence="6">Belongs to the protein kinase superfamily.</text>
</comment>
<dbReference type="Proteomes" id="UP000607653">
    <property type="component" value="Unassembled WGS sequence"/>
</dbReference>
<dbReference type="InterPro" id="IPR017441">
    <property type="entry name" value="Protein_kinase_ATP_BS"/>
</dbReference>
<accession>A0A822ZWI8</accession>
<protein>
    <recommendedName>
        <fullName evidence="7">Protein kinase domain-containing protein</fullName>
    </recommendedName>
</protein>
<dbReference type="Pfam" id="PF00069">
    <property type="entry name" value="Pkinase"/>
    <property type="match status" value="1"/>
</dbReference>
<dbReference type="EMBL" id="DUZY01000008">
    <property type="protein sequence ID" value="DAD47619.1"/>
    <property type="molecule type" value="Genomic_DNA"/>
</dbReference>
<evidence type="ECO:0000313" key="8">
    <source>
        <dbReference type="EMBL" id="DAD47619.1"/>
    </source>
</evidence>
<dbReference type="InterPro" id="IPR000719">
    <property type="entry name" value="Prot_kinase_dom"/>
</dbReference>